<dbReference type="Gene3D" id="3.30.565.60">
    <property type="match status" value="1"/>
</dbReference>
<dbReference type="KEGG" id="ark:D6B99_16195"/>
<accession>A0A386HSR1</accession>
<evidence type="ECO:0000313" key="3">
    <source>
        <dbReference type="Proteomes" id="UP000266118"/>
    </source>
</evidence>
<organism evidence="2 3">
    <name type="scientific">Arachidicoccus soli</name>
    <dbReference type="NCBI Taxonomy" id="2341117"/>
    <lineage>
        <taxon>Bacteria</taxon>
        <taxon>Pseudomonadati</taxon>
        <taxon>Bacteroidota</taxon>
        <taxon>Chitinophagia</taxon>
        <taxon>Chitinophagales</taxon>
        <taxon>Chitinophagaceae</taxon>
        <taxon>Arachidicoccus</taxon>
    </lineage>
</organism>
<keyword evidence="3" id="KW-1185">Reference proteome</keyword>
<dbReference type="AlphaFoldDB" id="A0A386HSR1"/>
<protein>
    <recommendedName>
        <fullName evidence="1">Filamentation induced by cAMP protein Fic-like C-terminal domain-containing protein</fullName>
    </recommendedName>
</protein>
<dbReference type="Pfam" id="PF13749">
    <property type="entry name" value="HATPase_c_4"/>
    <property type="match status" value="1"/>
</dbReference>
<dbReference type="EMBL" id="CP032489">
    <property type="protein sequence ID" value="AYD49018.1"/>
    <property type="molecule type" value="Genomic_DNA"/>
</dbReference>
<evidence type="ECO:0000259" key="1">
    <source>
        <dbReference type="Pfam" id="PF21247"/>
    </source>
</evidence>
<dbReference type="Pfam" id="PF21247">
    <property type="entry name" value="Fic-like_C"/>
    <property type="match status" value="1"/>
</dbReference>
<dbReference type="PANTHER" id="PTHR30595">
    <property type="entry name" value="GLPR-RELATED TRANSCRIPTIONAL REPRESSOR"/>
    <property type="match status" value="1"/>
</dbReference>
<feature type="domain" description="Filamentation induced by cAMP protein Fic-like C-terminal" evidence="1">
    <location>
        <begin position="228"/>
        <end position="279"/>
    </location>
</feature>
<dbReference type="Proteomes" id="UP000266118">
    <property type="component" value="Chromosome"/>
</dbReference>
<evidence type="ECO:0000313" key="2">
    <source>
        <dbReference type="EMBL" id="AYD49018.1"/>
    </source>
</evidence>
<dbReference type="InterPro" id="IPR049514">
    <property type="entry name" value="Fic-like_C"/>
</dbReference>
<dbReference type="OrthoDB" id="613884at2"/>
<sequence>MAELGFKGPLHKQISETLTFLRTNVLGERIVKFPDRAEAARFYNFPYRALEEVLSNAVYHKSYELGAPIEVQVFPDKITVLSYPAPMPPVDGNMLKNQRLILSREYRNRRIGDFLKELHLTEGRGSGFPIIYREMKNNGSPAPVFETDDKTYTMVTLKVHPEYLKSLDEIDGAGTSVIMFSINSLDGLNDFLKKKLDGAVDGASAHIQNLLGATVHSKVMEFLEATLNWTYRKELFEKIGFSNNTQNRAKYLDPLIENDWIVKEFPDKSTSPNQRYKITESGLRLLNLISTK</sequence>
<dbReference type="InterPro" id="IPR038475">
    <property type="entry name" value="RecG_C_sf"/>
</dbReference>
<dbReference type="PANTHER" id="PTHR30595:SF6">
    <property type="entry name" value="SCHLAFEN ALBA-2 DOMAIN-CONTAINING PROTEIN"/>
    <property type="match status" value="1"/>
</dbReference>
<proteinExistence type="predicted"/>
<gene>
    <name evidence="2" type="ORF">D6B99_16195</name>
</gene>
<reference evidence="2 3" key="1">
    <citation type="submission" date="2018-09" db="EMBL/GenBank/DDBJ databases">
        <title>Arachidicoccus sp. nov., a bacterium isolated from soil.</title>
        <authorList>
            <person name="Weon H.-Y."/>
            <person name="Kwon S.-W."/>
            <person name="Lee S.A."/>
        </authorList>
    </citation>
    <scope>NUCLEOTIDE SEQUENCE [LARGE SCALE GENOMIC DNA]</scope>
    <source>
        <strain evidence="2 3">KIS59-12</strain>
    </source>
</reference>
<name>A0A386HSR1_9BACT</name>